<dbReference type="OrthoDB" id="9784719at2"/>
<dbReference type="Proteomes" id="UP000593880">
    <property type="component" value="Chromosome"/>
</dbReference>
<reference evidence="6" key="1">
    <citation type="journal article" date="2014" name="Int. J. Syst. Evol. Microbiol.">
        <title>Complete genome sequence of Corynebacterium casei LMG S-19264T (=DSM 44701T), isolated from a smear-ripened cheese.</title>
        <authorList>
            <consortium name="US DOE Joint Genome Institute (JGI-PGF)"/>
            <person name="Walter F."/>
            <person name="Albersmeier A."/>
            <person name="Kalinowski J."/>
            <person name="Ruckert C."/>
        </authorList>
    </citation>
    <scope>NUCLEOTIDE SEQUENCE</scope>
    <source>
        <strain evidence="6">CGMCC 1.15034</strain>
    </source>
</reference>
<dbReference type="Pfam" id="PF00072">
    <property type="entry name" value="Response_reg"/>
    <property type="match status" value="1"/>
</dbReference>
<evidence type="ECO:0000313" key="9">
    <source>
        <dbReference type="Proteomes" id="UP000625079"/>
    </source>
</evidence>
<reference evidence="7 8" key="2">
    <citation type="submission" date="2018-06" db="EMBL/GenBank/DDBJ databases">
        <title>Comparative genomics of rhizobia nodulating Arachis hypogaea in China.</title>
        <authorList>
            <person name="Li Y."/>
        </authorList>
    </citation>
    <scope>NUCLEOTIDE SEQUENCE [LARGE SCALE GENOMIC DNA]</scope>
    <source>
        <strain evidence="7 8">CCBAU 51658</strain>
    </source>
</reference>
<evidence type="ECO:0000313" key="6">
    <source>
        <dbReference type="EMBL" id="GGI30878.1"/>
    </source>
</evidence>
<proteinExistence type="predicted"/>
<dbReference type="EMBL" id="CP030057">
    <property type="protein sequence ID" value="QOZ57966.1"/>
    <property type="molecule type" value="Genomic_DNA"/>
</dbReference>
<dbReference type="Gene3D" id="3.40.50.2300">
    <property type="match status" value="1"/>
</dbReference>
<dbReference type="InterPro" id="IPR050595">
    <property type="entry name" value="Bact_response_regulator"/>
</dbReference>
<keyword evidence="8" id="KW-1185">Reference proteome</keyword>
<dbReference type="GO" id="GO:0000160">
    <property type="term" value="P:phosphorelay signal transduction system"/>
    <property type="evidence" value="ECO:0007669"/>
    <property type="project" value="InterPro"/>
</dbReference>
<dbReference type="AlphaFoldDB" id="A0A410UZR9"/>
<evidence type="ECO:0000256" key="4">
    <source>
        <dbReference type="PROSITE-ProRule" id="PRU00169"/>
    </source>
</evidence>
<dbReference type="InterPro" id="IPR001789">
    <property type="entry name" value="Sig_transdc_resp-reg_receiver"/>
</dbReference>
<evidence type="ECO:0000313" key="8">
    <source>
        <dbReference type="Proteomes" id="UP000593880"/>
    </source>
</evidence>
<dbReference type="EMBL" id="BMHC01000019">
    <property type="protein sequence ID" value="GGI30878.1"/>
    <property type="molecule type" value="Genomic_DNA"/>
</dbReference>
<dbReference type="InterPro" id="IPR011006">
    <property type="entry name" value="CheY-like_superfamily"/>
</dbReference>
<evidence type="ECO:0000256" key="1">
    <source>
        <dbReference type="ARBA" id="ARBA00022553"/>
    </source>
</evidence>
<evidence type="ECO:0000256" key="2">
    <source>
        <dbReference type="ARBA" id="ARBA00023015"/>
    </source>
</evidence>
<gene>
    <name evidence="6" type="ORF">GCM10010987_61630</name>
    <name evidence="7" type="ORF">XH86_03775</name>
</gene>
<accession>A0A410UZR9</accession>
<organism evidence="6 9">
    <name type="scientific">Bradyrhizobium guangdongense</name>
    <dbReference type="NCBI Taxonomy" id="1325090"/>
    <lineage>
        <taxon>Bacteria</taxon>
        <taxon>Pseudomonadati</taxon>
        <taxon>Pseudomonadota</taxon>
        <taxon>Alphaproteobacteria</taxon>
        <taxon>Hyphomicrobiales</taxon>
        <taxon>Nitrobacteraceae</taxon>
        <taxon>Bradyrhizobium</taxon>
    </lineage>
</organism>
<dbReference type="PANTHER" id="PTHR44591:SF3">
    <property type="entry name" value="RESPONSE REGULATORY DOMAIN-CONTAINING PROTEIN"/>
    <property type="match status" value="1"/>
</dbReference>
<reference evidence="6" key="3">
    <citation type="submission" date="2022-12" db="EMBL/GenBank/DDBJ databases">
        <authorList>
            <person name="Sun Q."/>
            <person name="Zhou Y."/>
        </authorList>
    </citation>
    <scope>NUCLEOTIDE SEQUENCE</scope>
    <source>
        <strain evidence="6">CGMCC 1.15034</strain>
    </source>
</reference>
<evidence type="ECO:0000313" key="7">
    <source>
        <dbReference type="EMBL" id="QOZ57966.1"/>
    </source>
</evidence>
<name>A0A410UZR9_9BRAD</name>
<feature type="modified residue" description="4-aspartylphosphate" evidence="4">
    <location>
        <position position="61"/>
    </location>
</feature>
<keyword evidence="3" id="KW-0804">Transcription</keyword>
<dbReference type="SUPFAM" id="SSF52172">
    <property type="entry name" value="CheY-like"/>
    <property type="match status" value="1"/>
</dbReference>
<evidence type="ECO:0000256" key="3">
    <source>
        <dbReference type="ARBA" id="ARBA00023163"/>
    </source>
</evidence>
<dbReference type="SMART" id="SM00448">
    <property type="entry name" value="REC"/>
    <property type="match status" value="1"/>
</dbReference>
<protein>
    <submittedName>
        <fullName evidence="7">Response regulator</fullName>
    </submittedName>
</protein>
<feature type="domain" description="Response regulatory" evidence="5">
    <location>
        <begin position="11"/>
        <end position="124"/>
    </location>
</feature>
<sequence>MQLEDASKWPVVLVVEDDELLRWSAMIVLEDSGYSVLEASDAGEALTTLEQRADVRIIFTDVQMPGAIDGVRLAHLVSQRWPLLKIIVTSGRMRLHQDDLPKGGVYLMKPYSATELTTAVYEVRAGG</sequence>
<dbReference type="PROSITE" id="PS50110">
    <property type="entry name" value="RESPONSE_REGULATORY"/>
    <property type="match status" value="1"/>
</dbReference>
<keyword evidence="1 4" id="KW-0597">Phosphoprotein</keyword>
<dbReference type="RefSeq" id="WP_128963685.1">
    <property type="nucleotide sequence ID" value="NZ_BMHC01000019.1"/>
</dbReference>
<evidence type="ECO:0000259" key="5">
    <source>
        <dbReference type="PROSITE" id="PS50110"/>
    </source>
</evidence>
<keyword evidence="2" id="KW-0805">Transcription regulation</keyword>
<dbReference type="Proteomes" id="UP000625079">
    <property type="component" value="Unassembled WGS sequence"/>
</dbReference>
<dbReference type="PANTHER" id="PTHR44591">
    <property type="entry name" value="STRESS RESPONSE REGULATOR PROTEIN 1"/>
    <property type="match status" value="1"/>
</dbReference>